<proteinExistence type="predicted"/>
<feature type="region of interest" description="Disordered" evidence="1">
    <location>
        <begin position="293"/>
        <end position="325"/>
    </location>
</feature>
<name>A0A915PM70_9BILA</name>
<feature type="compositionally biased region" description="Low complexity" evidence="1">
    <location>
        <begin position="46"/>
        <end position="56"/>
    </location>
</feature>
<evidence type="ECO:0000256" key="1">
    <source>
        <dbReference type="SAM" id="MobiDB-lite"/>
    </source>
</evidence>
<dbReference type="WBParaSite" id="sdigi.contig15.g1473.t1">
    <property type="protein sequence ID" value="sdigi.contig15.g1473.t1"/>
    <property type="gene ID" value="sdigi.contig15.g1473"/>
</dbReference>
<keyword evidence="2" id="KW-1185">Reference proteome</keyword>
<dbReference type="AlphaFoldDB" id="A0A915PM70"/>
<accession>A0A915PM70</accession>
<evidence type="ECO:0000313" key="2">
    <source>
        <dbReference type="Proteomes" id="UP000887581"/>
    </source>
</evidence>
<feature type="compositionally biased region" description="Basic residues" evidence="1">
    <location>
        <begin position="61"/>
        <end position="82"/>
    </location>
</feature>
<feature type="region of interest" description="Disordered" evidence="1">
    <location>
        <begin position="35"/>
        <end position="90"/>
    </location>
</feature>
<protein>
    <submittedName>
        <fullName evidence="3">Uncharacterized protein</fullName>
    </submittedName>
</protein>
<dbReference type="Proteomes" id="UP000887581">
    <property type="component" value="Unplaced"/>
</dbReference>
<reference evidence="3" key="1">
    <citation type="submission" date="2022-11" db="UniProtKB">
        <authorList>
            <consortium name="WormBaseParasite"/>
        </authorList>
    </citation>
    <scope>IDENTIFICATION</scope>
</reference>
<sequence length="643" mass="72362">MMVAECQTSLRRKRFTRRQRRYLAGGIFGERTSSRSTSALNKVLRSGSTTSSSDSGNAREQRKRSTQLTTPRRKSQSSRRVRGTTPTPASAEAAFLSLRRSYVNSSLVTRSTTEICSESTSIRPLASIELPDSFQKFKGPAARKAHRRTLRYKLNSVANNQYETKTGSQIGLNVHAANAQFNEDTLVRRSVSFRELNGRMIDFTNQDSVTRWTSQILAEIDSLPSSSFDLTGQSTLQLPAIINTTAFGTSDTITDKDLVNFKEREDDSTMGGTQNQLHSPSSNISFEIGEMNSTASASTPSNNVSEPGSLLSVDHKTQKTASKSSSIRFMKFQKRNSCRKNKKKGTDWARKGYKVENRQLESYRWEMVIRGLCLIADVDKWKDIWHQSMDVSEVSCTSNIVLTARPSHRSKQSAHAVVISLPKDPKISEKLHSLSPKSALSSYSPNLESHIHPKIESNSNESSRLWRFLSRKKYSSFKKYLKFQQKSVPLITVAPDTKVSGSNEATLLALINDKNHPSEYNSGPKCRINKVESDYSLPVSKTNLSFESQRRFSQMPNPDYQQFNYAVTKEMERKRNLIGTGGNGSSRSCFSMESIDVMNEEKLKFVDEKRQIEPVDQTASPLTVWKRRRETVEAKQAIGKKEG</sequence>
<evidence type="ECO:0000313" key="3">
    <source>
        <dbReference type="WBParaSite" id="sdigi.contig15.g1473.t1"/>
    </source>
</evidence>
<organism evidence="2 3">
    <name type="scientific">Setaria digitata</name>
    <dbReference type="NCBI Taxonomy" id="48799"/>
    <lineage>
        <taxon>Eukaryota</taxon>
        <taxon>Metazoa</taxon>
        <taxon>Ecdysozoa</taxon>
        <taxon>Nematoda</taxon>
        <taxon>Chromadorea</taxon>
        <taxon>Rhabditida</taxon>
        <taxon>Spirurina</taxon>
        <taxon>Spiruromorpha</taxon>
        <taxon>Filarioidea</taxon>
        <taxon>Setariidae</taxon>
        <taxon>Setaria</taxon>
    </lineage>
</organism>
<feature type="compositionally biased region" description="Low complexity" evidence="1">
    <location>
        <begin position="293"/>
        <end position="305"/>
    </location>
</feature>